<sequence>MSVTDQRVHHQVLAGSVSNLLLFVGNLAVTFFLAPFLIAHLGDASYGHWALVESLTAYFTLLDLGISSCLVRFIAARPSSEWPRYTTTAFRTLAIVAGVGLAVVLPLGFLSSHPLFFILCMVPVATGLPMGVYPAVLDGMQATVLKSLLRLGLLLAKTVSLVVVIRNQPTLNCLGVVLGVFTLLEQVLLYGIVRKVQASLSSERSPSVTGWNRAAFREMLSLSKQAFVILLSGRMAVQSGPILIGLMLNAPHVAFYAIAFRLVDTGKSALRTATSTLTAAFGTFSTRSNLKPIQTLYRYATRWTLYAVIPMQIGIWFWGEWFLRCWLPEGEYARQGGPVLCVLALSLTMSLAQSLAARILYGLGDLSFFARVSMLEAITGVLLALILIPSFGLVGLGVAITLPNLLADFWVLHYTHRRIELPFRDYLQEWIPPYLCGLSLNFFWTALLMLRLPIGNFYIVLSGVLVYGLCVLIVEGRVFERQSVRSRIIRRLPVAE</sequence>
<dbReference type="RefSeq" id="WP_213495211.1">
    <property type="nucleotide sequence ID" value="NZ_CP074694.1"/>
</dbReference>
<evidence type="ECO:0000256" key="6">
    <source>
        <dbReference type="SAM" id="Phobius"/>
    </source>
</evidence>
<evidence type="ECO:0000313" key="7">
    <source>
        <dbReference type="EMBL" id="QVL31330.1"/>
    </source>
</evidence>
<comment type="subcellular location">
    <subcellularLocation>
        <location evidence="1">Cell membrane</location>
        <topology evidence="1">Multi-pass membrane protein</topology>
    </subcellularLocation>
</comment>
<keyword evidence="5 6" id="KW-0472">Membrane</keyword>
<accession>A0A8E6EUF6</accession>
<dbReference type="PANTHER" id="PTHR30250:SF26">
    <property type="entry name" value="PSMA PROTEIN"/>
    <property type="match status" value="1"/>
</dbReference>
<feature type="transmembrane region" description="Helical" evidence="6">
    <location>
        <begin position="303"/>
        <end position="323"/>
    </location>
</feature>
<feature type="transmembrane region" description="Helical" evidence="6">
    <location>
        <begin position="242"/>
        <end position="263"/>
    </location>
</feature>
<dbReference type="InterPro" id="IPR050833">
    <property type="entry name" value="Poly_Biosynth_Transport"/>
</dbReference>
<feature type="transmembrane region" description="Helical" evidence="6">
    <location>
        <begin position="458"/>
        <end position="479"/>
    </location>
</feature>
<evidence type="ECO:0000256" key="3">
    <source>
        <dbReference type="ARBA" id="ARBA00022692"/>
    </source>
</evidence>
<keyword evidence="3 6" id="KW-0812">Transmembrane</keyword>
<gene>
    <name evidence="7" type="ORF">KIH39_21155</name>
</gene>
<dbReference type="KEGG" id="tsph:KIH39_21155"/>
<feature type="transmembrane region" description="Helical" evidence="6">
    <location>
        <begin position="88"/>
        <end position="109"/>
    </location>
</feature>
<proteinExistence type="predicted"/>
<feature type="transmembrane region" description="Helical" evidence="6">
    <location>
        <begin position="58"/>
        <end position="76"/>
    </location>
</feature>
<feature type="transmembrane region" description="Helical" evidence="6">
    <location>
        <begin position="115"/>
        <end position="136"/>
    </location>
</feature>
<evidence type="ECO:0000256" key="5">
    <source>
        <dbReference type="ARBA" id="ARBA00023136"/>
    </source>
</evidence>
<organism evidence="7 8">
    <name type="scientific">Telmatocola sphagniphila</name>
    <dbReference type="NCBI Taxonomy" id="1123043"/>
    <lineage>
        <taxon>Bacteria</taxon>
        <taxon>Pseudomonadati</taxon>
        <taxon>Planctomycetota</taxon>
        <taxon>Planctomycetia</taxon>
        <taxon>Gemmatales</taxon>
        <taxon>Gemmataceae</taxon>
    </lineage>
</organism>
<name>A0A8E6EUF6_9BACT</name>
<feature type="transmembrane region" description="Helical" evidence="6">
    <location>
        <begin position="12"/>
        <end position="38"/>
    </location>
</feature>
<dbReference type="AlphaFoldDB" id="A0A8E6EUF6"/>
<evidence type="ECO:0000313" key="8">
    <source>
        <dbReference type="Proteomes" id="UP000676194"/>
    </source>
</evidence>
<evidence type="ECO:0000256" key="1">
    <source>
        <dbReference type="ARBA" id="ARBA00004651"/>
    </source>
</evidence>
<dbReference type="EMBL" id="CP074694">
    <property type="protein sequence ID" value="QVL31330.1"/>
    <property type="molecule type" value="Genomic_DNA"/>
</dbReference>
<evidence type="ECO:0000256" key="2">
    <source>
        <dbReference type="ARBA" id="ARBA00022475"/>
    </source>
</evidence>
<dbReference type="GO" id="GO:0005886">
    <property type="term" value="C:plasma membrane"/>
    <property type="evidence" value="ECO:0007669"/>
    <property type="project" value="UniProtKB-SubCell"/>
</dbReference>
<keyword evidence="8" id="KW-1185">Reference proteome</keyword>
<dbReference type="PANTHER" id="PTHR30250">
    <property type="entry name" value="PST FAMILY PREDICTED COLANIC ACID TRANSPORTER"/>
    <property type="match status" value="1"/>
</dbReference>
<evidence type="ECO:0000256" key="4">
    <source>
        <dbReference type="ARBA" id="ARBA00022989"/>
    </source>
</evidence>
<dbReference type="Pfam" id="PF13440">
    <property type="entry name" value="Polysacc_synt_3"/>
    <property type="match status" value="1"/>
</dbReference>
<keyword evidence="4 6" id="KW-1133">Transmembrane helix</keyword>
<feature type="transmembrane region" description="Helical" evidence="6">
    <location>
        <begin position="174"/>
        <end position="193"/>
    </location>
</feature>
<feature type="transmembrane region" description="Helical" evidence="6">
    <location>
        <begin position="335"/>
        <end position="356"/>
    </location>
</feature>
<dbReference type="Proteomes" id="UP000676194">
    <property type="component" value="Chromosome"/>
</dbReference>
<keyword evidence="2" id="KW-1003">Cell membrane</keyword>
<protein>
    <submittedName>
        <fullName evidence="7">Polysaccharide biosynthesis C-terminal domain-containing protein</fullName>
    </submittedName>
</protein>
<reference evidence="7" key="1">
    <citation type="submission" date="2021-05" db="EMBL/GenBank/DDBJ databases">
        <title>Complete genome sequence of the cellulolytic planctomycete Telmatocola sphagniphila SP2T and characterization of the first cellulase from planctomycetes.</title>
        <authorList>
            <person name="Rakitin A.L."/>
            <person name="Beletsky A.V."/>
            <person name="Naumoff D.G."/>
            <person name="Kulichevskaya I.S."/>
            <person name="Mardanov A.V."/>
            <person name="Ravin N.V."/>
            <person name="Dedysh S.N."/>
        </authorList>
    </citation>
    <scope>NUCLEOTIDE SEQUENCE</scope>
    <source>
        <strain evidence="7">SP2T</strain>
    </source>
</reference>